<feature type="compositionally biased region" description="Polar residues" evidence="1">
    <location>
        <begin position="452"/>
        <end position="469"/>
    </location>
</feature>
<keyword evidence="4" id="KW-1185">Reference proteome</keyword>
<feature type="region of interest" description="Disordered" evidence="1">
    <location>
        <begin position="224"/>
        <end position="258"/>
    </location>
</feature>
<feature type="domain" description="DUF1421" evidence="2">
    <location>
        <begin position="479"/>
        <end position="521"/>
    </location>
</feature>
<feature type="compositionally biased region" description="Pro residues" evidence="1">
    <location>
        <begin position="17"/>
        <end position="30"/>
    </location>
</feature>
<dbReference type="Proteomes" id="UP000825935">
    <property type="component" value="Chromosome 12"/>
</dbReference>
<gene>
    <name evidence="3" type="ORF">KP509_12G093800</name>
</gene>
<accession>A0A8T2TP87</accession>
<organism evidence="3 4">
    <name type="scientific">Ceratopteris richardii</name>
    <name type="common">Triangle waterfern</name>
    <dbReference type="NCBI Taxonomy" id="49495"/>
    <lineage>
        <taxon>Eukaryota</taxon>
        <taxon>Viridiplantae</taxon>
        <taxon>Streptophyta</taxon>
        <taxon>Embryophyta</taxon>
        <taxon>Tracheophyta</taxon>
        <taxon>Polypodiopsida</taxon>
        <taxon>Polypodiidae</taxon>
        <taxon>Polypodiales</taxon>
        <taxon>Pteridineae</taxon>
        <taxon>Pteridaceae</taxon>
        <taxon>Parkerioideae</taxon>
        <taxon>Ceratopteris</taxon>
    </lineage>
</organism>
<dbReference type="PANTHER" id="PTHR31805:SF14">
    <property type="entry name" value="RECEPTOR-LIKE KINASE, PUTATIVE (DUF1421)-RELATED"/>
    <property type="match status" value="1"/>
</dbReference>
<dbReference type="PANTHER" id="PTHR31805">
    <property type="entry name" value="RECEPTOR-LIKE KINASE, PUTATIVE (DUF1421)-RELATED"/>
    <property type="match status" value="1"/>
</dbReference>
<dbReference type="AlphaFoldDB" id="A0A8T2TP87"/>
<reference evidence="3" key="1">
    <citation type="submission" date="2021-08" db="EMBL/GenBank/DDBJ databases">
        <title>WGS assembly of Ceratopteris richardii.</title>
        <authorList>
            <person name="Marchant D.B."/>
            <person name="Chen G."/>
            <person name="Jenkins J."/>
            <person name="Shu S."/>
            <person name="Leebens-Mack J."/>
            <person name="Grimwood J."/>
            <person name="Schmutz J."/>
            <person name="Soltis P."/>
            <person name="Soltis D."/>
            <person name="Chen Z.-H."/>
        </authorList>
    </citation>
    <scope>NUCLEOTIDE SEQUENCE</scope>
    <source>
        <strain evidence="3">Whitten #5841</strain>
        <tissue evidence="3">Leaf</tissue>
    </source>
</reference>
<evidence type="ECO:0000313" key="4">
    <source>
        <dbReference type="Proteomes" id="UP000825935"/>
    </source>
</evidence>
<evidence type="ECO:0000313" key="3">
    <source>
        <dbReference type="EMBL" id="KAH7424170.1"/>
    </source>
</evidence>
<evidence type="ECO:0000259" key="2">
    <source>
        <dbReference type="Pfam" id="PF07223"/>
    </source>
</evidence>
<evidence type="ECO:0000256" key="1">
    <source>
        <dbReference type="SAM" id="MobiDB-lite"/>
    </source>
</evidence>
<dbReference type="InterPro" id="IPR010820">
    <property type="entry name" value="DUF1421"/>
</dbReference>
<dbReference type="OMA" id="TVNTHAN"/>
<sequence>MDYGVPATHPYVALGPSAPPPPMSPPPPPAADFSANGYPPQDPYSARPITSAYDFHLNSSTNSVDNTVRREDAPSAYQHPVTPSIPEQHQVNSFEASRGSSYGMQMDSNDTRNLATMDAIEFALQHHIDKVLQTLERINGRLLGFESKMQSLEKTVAGLESAGEKQDQCNTRLIKLESLIEEVNRGVQLLHQRQTLDEAEISLTRLRLDEQKLGLQEPAKVLQEPKATKEEVSNSVYSESPQLPLHPSMQGTSQEQRYYPQGRPPQIEVFSTTQNMEPLPSAMAGPQAPKQSYPPTPVQHTHQQGVQFMSPPSQQIYPQPTHHFPNLGSYSMLPETSAYSHMQAHQLYNAASKSPSGTYMLDSSQHAGAMHAGPQHQDNRIGPQHVYTSSIERVVPLPSNTASSYTQSSMSKTASTLQLIHGGSDSVGYGASYHAPHSVLSSPRGGSHGYSKYTTPLPSENGFPTSNTVSSRPPSRSRFDDVIQKAIGMGFPQEQVLGIVHQLTQNGQTVDFNIVLDKLTSKRDYSQPSRGW</sequence>
<protein>
    <recommendedName>
        <fullName evidence="2">DUF1421 domain-containing protein</fullName>
    </recommendedName>
</protein>
<proteinExistence type="predicted"/>
<dbReference type="EMBL" id="CM035417">
    <property type="protein sequence ID" value="KAH7424170.1"/>
    <property type="molecule type" value="Genomic_DNA"/>
</dbReference>
<dbReference type="OrthoDB" id="515416at2759"/>
<feature type="region of interest" description="Disordered" evidence="1">
    <location>
        <begin position="440"/>
        <end position="476"/>
    </location>
</feature>
<feature type="region of interest" description="Disordered" evidence="1">
    <location>
        <begin position="1"/>
        <end position="45"/>
    </location>
</feature>
<dbReference type="Pfam" id="PF07223">
    <property type="entry name" value="DUF1421"/>
    <property type="match status" value="1"/>
</dbReference>
<name>A0A8T2TP87_CERRI</name>
<comment type="caution">
    <text evidence="3">The sequence shown here is derived from an EMBL/GenBank/DDBJ whole genome shotgun (WGS) entry which is preliminary data.</text>
</comment>